<proteinExistence type="predicted"/>
<evidence type="ECO:0000313" key="6">
    <source>
        <dbReference type="Proteomes" id="UP001589532"/>
    </source>
</evidence>
<name>A0ABV5SD26_9ACTN</name>
<keyword evidence="6" id="KW-1185">Reference proteome</keyword>
<dbReference type="Pfam" id="PF01494">
    <property type="entry name" value="FAD_binding_3"/>
    <property type="match status" value="1"/>
</dbReference>
<dbReference type="RefSeq" id="WP_344990019.1">
    <property type="nucleotide sequence ID" value="NZ_BAAAXV010000005.1"/>
</dbReference>
<dbReference type="Proteomes" id="UP001589532">
    <property type="component" value="Unassembled WGS sequence"/>
</dbReference>
<feature type="domain" description="FAD-binding" evidence="4">
    <location>
        <begin position="3"/>
        <end position="359"/>
    </location>
</feature>
<keyword evidence="5" id="KW-0560">Oxidoreductase</keyword>
<dbReference type="Gene3D" id="3.40.30.120">
    <property type="match status" value="1"/>
</dbReference>
<accession>A0ABV5SD26</accession>
<evidence type="ECO:0000313" key="5">
    <source>
        <dbReference type="EMBL" id="MFB9629586.1"/>
    </source>
</evidence>
<gene>
    <name evidence="5" type="ORF">ACFFSA_41495</name>
</gene>
<dbReference type="Pfam" id="PF21274">
    <property type="entry name" value="Rng_hyd_C"/>
    <property type="match status" value="1"/>
</dbReference>
<reference evidence="5 6" key="1">
    <citation type="submission" date="2024-09" db="EMBL/GenBank/DDBJ databases">
        <authorList>
            <person name="Sun Q."/>
            <person name="Mori K."/>
        </authorList>
    </citation>
    <scope>NUCLEOTIDE SEQUENCE [LARGE SCALE GENOMIC DNA]</scope>
    <source>
        <strain evidence="5 6">JCM 3143</strain>
    </source>
</reference>
<dbReference type="SUPFAM" id="SSF51905">
    <property type="entry name" value="FAD/NAD(P)-binding domain"/>
    <property type="match status" value="1"/>
</dbReference>
<comment type="cofactor">
    <cofactor evidence="1">
        <name>FAD</name>
        <dbReference type="ChEBI" id="CHEBI:57692"/>
    </cofactor>
</comment>
<evidence type="ECO:0000259" key="4">
    <source>
        <dbReference type="Pfam" id="PF01494"/>
    </source>
</evidence>
<organism evidence="5 6">
    <name type="scientific">Nonomuraea helvata</name>
    <dbReference type="NCBI Taxonomy" id="37484"/>
    <lineage>
        <taxon>Bacteria</taxon>
        <taxon>Bacillati</taxon>
        <taxon>Actinomycetota</taxon>
        <taxon>Actinomycetes</taxon>
        <taxon>Streptosporangiales</taxon>
        <taxon>Streptosporangiaceae</taxon>
        <taxon>Nonomuraea</taxon>
    </lineage>
</organism>
<protein>
    <submittedName>
        <fullName evidence="5">FAD-dependent monooxygenase</fullName>
    </submittedName>
</protein>
<dbReference type="InterPro" id="IPR036188">
    <property type="entry name" value="FAD/NAD-bd_sf"/>
</dbReference>
<dbReference type="Gene3D" id="3.50.50.60">
    <property type="entry name" value="FAD/NAD(P)-binding domain"/>
    <property type="match status" value="1"/>
</dbReference>
<keyword evidence="3" id="KW-0274">FAD</keyword>
<dbReference type="InterPro" id="IPR002938">
    <property type="entry name" value="FAD-bd"/>
</dbReference>
<dbReference type="PRINTS" id="PR00420">
    <property type="entry name" value="RNGMNOXGNASE"/>
</dbReference>
<keyword evidence="2" id="KW-0285">Flavoprotein</keyword>
<dbReference type="PANTHER" id="PTHR43004">
    <property type="entry name" value="TRK SYSTEM POTASSIUM UPTAKE PROTEIN"/>
    <property type="match status" value="1"/>
</dbReference>
<dbReference type="EMBL" id="JBHMBW010000062">
    <property type="protein sequence ID" value="MFB9629586.1"/>
    <property type="molecule type" value="Genomic_DNA"/>
</dbReference>
<keyword evidence="5" id="KW-0503">Monooxygenase</keyword>
<evidence type="ECO:0000256" key="1">
    <source>
        <dbReference type="ARBA" id="ARBA00001974"/>
    </source>
</evidence>
<dbReference type="InterPro" id="IPR050641">
    <property type="entry name" value="RIFMO-like"/>
</dbReference>
<dbReference type="Gene3D" id="3.30.70.2450">
    <property type="match status" value="1"/>
</dbReference>
<dbReference type="PANTHER" id="PTHR43004:SF19">
    <property type="entry name" value="BINDING MONOOXYGENASE, PUTATIVE (JCVI)-RELATED"/>
    <property type="match status" value="1"/>
</dbReference>
<evidence type="ECO:0000256" key="3">
    <source>
        <dbReference type="ARBA" id="ARBA00022827"/>
    </source>
</evidence>
<comment type="caution">
    <text evidence="5">The sequence shown here is derived from an EMBL/GenBank/DDBJ whole genome shotgun (WGS) entry which is preliminary data.</text>
</comment>
<dbReference type="GO" id="GO:0004497">
    <property type="term" value="F:monooxygenase activity"/>
    <property type="evidence" value="ECO:0007669"/>
    <property type="project" value="UniProtKB-KW"/>
</dbReference>
<evidence type="ECO:0000256" key="2">
    <source>
        <dbReference type="ARBA" id="ARBA00022630"/>
    </source>
</evidence>
<sequence>MSADVVIAGGGPNGLMLACELSLAGVRPVVLERLPERTGENRANGLVGQVVRLLERRGLYERLSGSKEPPQPAPGYVFGALPLDLSMLEDNPLYLLGVPQPRIEEVLEERAVELGVEIRRGHEITGLSQQDDAVTVEVMGPAGAYRMDARYLVGADGGGSLTRKLAGIGFPGVTKDSTVSRTVHATVPDSMLDPATGGLNVPGHGHIPPFIHHRTERGLFVYAPFPGRTPLVATTEWPQDPPGDERPLSLDEMRDSVRRVLDADVPLGEPDGEGPFLRRTLLGGNTRIADRYRERRILLVGDAAHVHSAIGGPGLNLGLQDAVNLGWKLGAEIRGWAPLGLLDSYETERRPASERVVMHTQSQSALITPGAEITALRRLFTELLADRRNVQHIADMMAGADIRYEMGAGDAHPLIGRWTPDLLLDTGAAPVRLAGLTGEARPLLLDLTEQGSLAEEASGWRDRVDVVTARLHEPVTTRPHDSAASVTALLLRPDCYVAWASASPRPGPDDRDTLRTALSRWFGASLAA</sequence>